<dbReference type="SUPFAM" id="SSF47413">
    <property type="entry name" value="lambda repressor-like DNA-binding domains"/>
    <property type="match status" value="1"/>
</dbReference>
<feature type="domain" description="HTH cro/C1-type" evidence="2">
    <location>
        <begin position="7"/>
        <end position="61"/>
    </location>
</feature>
<dbReference type="AlphaFoldDB" id="A0A7X2HB49"/>
<comment type="caution">
    <text evidence="3">The sequence shown here is derived from an EMBL/GenBank/DDBJ whole genome shotgun (WGS) entry which is preliminary data.</text>
</comment>
<reference evidence="3 4" key="1">
    <citation type="submission" date="2019-11" db="EMBL/GenBank/DDBJ databases">
        <title>Paenibacillus monticola sp. nov., a novel PGPR strain isolated from mountain sample in China.</title>
        <authorList>
            <person name="Zhao Q."/>
            <person name="Li H.-P."/>
            <person name="Zhang J.-L."/>
        </authorList>
    </citation>
    <scope>NUCLEOTIDE SEQUENCE [LARGE SCALE GENOMIC DNA]</scope>
    <source>
        <strain evidence="3 4">LC-T2</strain>
    </source>
</reference>
<evidence type="ECO:0000259" key="2">
    <source>
        <dbReference type="PROSITE" id="PS50943"/>
    </source>
</evidence>
<keyword evidence="4" id="KW-1185">Reference proteome</keyword>
<evidence type="ECO:0000256" key="1">
    <source>
        <dbReference type="ARBA" id="ARBA00023125"/>
    </source>
</evidence>
<dbReference type="InterPro" id="IPR010982">
    <property type="entry name" value="Lambda_DNA-bd_dom_sf"/>
</dbReference>
<dbReference type="Gene3D" id="1.10.260.40">
    <property type="entry name" value="lambda repressor-like DNA-binding domains"/>
    <property type="match status" value="1"/>
</dbReference>
<accession>A0A7X2HB49</accession>
<dbReference type="SMART" id="SM00530">
    <property type="entry name" value="HTH_XRE"/>
    <property type="match status" value="1"/>
</dbReference>
<dbReference type="PANTHER" id="PTHR46558:SF14">
    <property type="entry name" value="HTH-TYPE TRANSCRIPTIONAL REGULATOR ANSR"/>
    <property type="match status" value="1"/>
</dbReference>
<dbReference type="RefSeq" id="WP_338116167.1">
    <property type="nucleotide sequence ID" value="NZ_WJXB01000016.1"/>
</dbReference>
<dbReference type="PANTHER" id="PTHR46558">
    <property type="entry name" value="TRACRIPTIONAL REGULATORY PROTEIN-RELATED-RELATED"/>
    <property type="match status" value="1"/>
</dbReference>
<dbReference type="Pfam" id="PF01381">
    <property type="entry name" value="HTH_3"/>
    <property type="match status" value="1"/>
</dbReference>
<dbReference type="Proteomes" id="UP000463051">
    <property type="component" value="Unassembled WGS sequence"/>
</dbReference>
<dbReference type="CDD" id="cd00093">
    <property type="entry name" value="HTH_XRE"/>
    <property type="match status" value="1"/>
</dbReference>
<sequence length="115" mass="13365">MLQIDRLKKRRLEKKLTHDDMADKLGITRQGYGNYESGKRDVDSVTLAKLVSILDADSDYLLGLTDTPRRETTNMSFYGGPDKYTPDEIEEMEAALDRYRKTKDRLREEMEGKNE</sequence>
<protein>
    <submittedName>
        <fullName evidence="3">Helix-turn-helix domain-containing protein</fullName>
    </submittedName>
</protein>
<gene>
    <name evidence="3" type="ORF">GJB61_27965</name>
</gene>
<dbReference type="EMBL" id="WJXB01000016">
    <property type="protein sequence ID" value="MRN56790.1"/>
    <property type="molecule type" value="Genomic_DNA"/>
</dbReference>
<dbReference type="InterPro" id="IPR001387">
    <property type="entry name" value="Cro/C1-type_HTH"/>
</dbReference>
<dbReference type="GO" id="GO:0003677">
    <property type="term" value="F:DNA binding"/>
    <property type="evidence" value="ECO:0007669"/>
    <property type="project" value="UniProtKB-KW"/>
</dbReference>
<dbReference type="PROSITE" id="PS50943">
    <property type="entry name" value="HTH_CROC1"/>
    <property type="match status" value="1"/>
</dbReference>
<evidence type="ECO:0000313" key="4">
    <source>
        <dbReference type="Proteomes" id="UP000463051"/>
    </source>
</evidence>
<proteinExistence type="predicted"/>
<organism evidence="3 4">
    <name type="scientific">Paenibacillus monticola</name>
    <dbReference type="NCBI Taxonomy" id="2666075"/>
    <lineage>
        <taxon>Bacteria</taxon>
        <taxon>Bacillati</taxon>
        <taxon>Bacillota</taxon>
        <taxon>Bacilli</taxon>
        <taxon>Bacillales</taxon>
        <taxon>Paenibacillaceae</taxon>
        <taxon>Paenibacillus</taxon>
    </lineage>
</organism>
<name>A0A7X2HB49_9BACL</name>
<evidence type="ECO:0000313" key="3">
    <source>
        <dbReference type="EMBL" id="MRN56790.1"/>
    </source>
</evidence>
<keyword evidence="1" id="KW-0238">DNA-binding</keyword>